<feature type="domain" description="Rhodopsin" evidence="7">
    <location>
        <begin position="32"/>
        <end position="275"/>
    </location>
</feature>
<organism evidence="8 9">
    <name type="scientific">Lasallia pustulata</name>
    <dbReference type="NCBI Taxonomy" id="136370"/>
    <lineage>
        <taxon>Eukaryota</taxon>
        <taxon>Fungi</taxon>
        <taxon>Dikarya</taxon>
        <taxon>Ascomycota</taxon>
        <taxon>Pezizomycotina</taxon>
        <taxon>Lecanoromycetes</taxon>
        <taxon>OSLEUM clade</taxon>
        <taxon>Umbilicariomycetidae</taxon>
        <taxon>Umbilicariales</taxon>
        <taxon>Umbilicariaceae</taxon>
        <taxon>Lasallia</taxon>
    </lineage>
</organism>
<dbReference type="Pfam" id="PF20684">
    <property type="entry name" value="Fung_rhodopsin"/>
    <property type="match status" value="1"/>
</dbReference>
<keyword evidence="4 6" id="KW-0472">Membrane</keyword>
<evidence type="ECO:0000313" key="8">
    <source>
        <dbReference type="EMBL" id="KAA6415206.1"/>
    </source>
</evidence>
<feature type="transmembrane region" description="Helical" evidence="6">
    <location>
        <begin position="188"/>
        <end position="207"/>
    </location>
</feature>
<keyword evidence="3 6" id="KW-1133">Transmembrane helix</keyword>
<feature type="transmembrane region" description="Helical" evidence="6">
    <location>
        <begin position="253"/>
        <end position="275"/>
    </location>
</feature>
<comment type="similarity">
    <text evidence="5">Belongs to the SAT4 family.</text>
</comment>
<accession>A0A5M8Q2N8</accession>
<dbReference type="GO" id="GO:0016020">
    <property type="term" value="C:membrane"/>
    <property type="evidence" value="ECO:0007669"/>
    <property type="project" value="UniProtKB-SubCell"/>
</dbReference>
<dbReference type="Proteomes" id="UP000324767">
    <property type="component" value="Unassembled WGS sequence"/>
</dbReference>
<proteinExistence type="inferred from homology"/>
<dbReference type="InterPro" id="IPR049326">
    <property type="entry name" value="Rhodopsin_dom_fungi"/>
</dbReference>
<comment type="caution">
    <text evidence="8">The sequence shown here is derived from an EMBL/GenBank/DDBJ whole genome shotgun (WGS) entry which is preliminary data.</text>
</comment>
<evidence type="ECO:0000256" key="1">
    <source>
        <dbReference type="ARBA" id="ARBA00004141"/>
    </source>
</evidence>
<feature type="transmembrane region" description="Helical" evidence="6">
    <location>
        <begin position="15"/>
        <end position="36"/>
    </location>
</feature>
<sequence length="403" mass="45384">MSPIDDTGRISKQAFVASTILLFALALTSVCARFYIRIRVQKQVSIDDGVLLFGTCCLICATAFLFTTIDQMYLAQAAVSSHLPLHVTPILIKDVYYLSRIVVVVDMLMWCSVVSVKFGFLFLFRKLIDRIPPMVIYWRFVMIFISVVSAFGVTIYIASCPYFTNLKALQCSFGPHLQATVGWSLSQMAIDIMGDLLILYIPCRLIWKVRIRWTQKLALSSCLCLTIVIMACTIVRISGLLRNGMLDFQWETYWLSIQANVGIIMAAITAFRTFFISRCNERAQLSGGRGLRWYTQSTQAFRRILTPWSWRTMSATKISAGSSNEEIMELPRTSRATMTGVQTFINGPENSAVAGSQLTRSAVREENEGIWPLPEHEQDSHSIKVQHDVSVTSEYIHATGECV</sequence>
<dbReference type="PANTHER" id="PTHR33048:SF92">
    <property type="entry name" value="INTEGRAL MEMBRANE PROTEIN"/>
    <property type="match status" value="1"/>
</dbReference>
<dbReference type="InterPro" id="IPR052337">
    <property type="entry name" value="SAT4-like"/>
</dbReference>
<feature type="transmembrane region" description="Helical" evidence="6">
    <location>
        <begin position="219"/>
        <end position="241"/>
    </location>
</feature>
<evidence type="ECO:0000313" key="9">
    <source>
        <dbReference type="Proteomes" id="UP000324767"/>
    </source>
</evidence>
<name>A0A5M8Q2N8_9LECA</name>
<keyword evidence="2 6" id="KW-0812">Transmembrane</keyword>
<feature type="transmembrane region" description="Helical" evidence="6">
    <location>
        <begin position="136"/>
        <end position="158"/>
    </location>
</feature>
<evidence type="ECO:0000256" key="3">
    <source>
        <dbReference type="ARBA" id="ARBA00022989"/>
    </source>
</evidence>
<dbReference type="PANTHER" id="PTHR33048">
    <property type="entry name" value="PTH11-LIKE INTEGRAL MEMBRANE PROTEIN (AFU_ORTHOLOGUE AFUA_5G11245)"/>
    <property type="match status" value="1"/>
</dbReference>
<evidence type="ECO:0000256" key="6">
    <source>
        <dbReference type="SAM" id="Phobius"/>
    </source>
</evidence>
<dbReference type="OrthoDB" id="444631at2759"/>
<evidence type="ECO:0000256" key="4">
    <source>
        <dbReference type="ARBA" id="ARBA00023136"/>
    </source>
</evidence>
<gene>
    <name evidence="8" type="ORF">FRX48_01959</name>
</gene>
<evidence type="ECO:0000256" key="5">
    <source>
        <dbReference type="ARBA" id="ARBA00038359"/>
    </source>
</evidence>
<feature type="transmembrane region" description="Helical" evidence="6">
    <location>
        <begin position="48"/>
        <end position="69"/>
    </location>
</feature>
<evidence type="ECO:0000256" key="2">
    <source>
        <dbReference type="ARBA" id="ARBA00022692"/>
    </source>
</evidence>
<reference evidence="8 9" key="1">
    <citation type="submission" date="2019-09" db="EMBL/GenBank/DDBJ databases">
        <title>The hologenome of the rock-dwelling lichen Lasallia pustulata.</title>
        <authorList>
            <person name="Greshake Tzovaras B."/>
            <person name="Segers F."/>
            <person name="Bicker A."/>
            <person name="Dal Grande F."/>
            <person name="Otte J."/>
            <person name="Hankeln T."/>
            <person name="Schmitt I."/>
            <person name="Ebersberger I."/>
        </authorList>
    </citation>
    <scope>NUCLEOTIDE SEQUENCE [LARGE SCALE GENOMIC DNA]</scope>
    <source>
        <strain evidence="8">A1-1</strain>
    </source>
</reference>
<evidence type="ECO:0000259" key="7">
    <source>
        <dbReference type="Pfam" id="PF20684"/>
    </source>
</evidence>
<protein>
    <recommendedName>
        <fullName evidence="7">Rhodopsin domain-containing protein</fullName>
    </recommendedName>
</protein>
<dbReference type="AlphaFoldDB" id="A0A5M8Q2N8"/>
<feature type="transmembrane region" description="Helical" evidence="6">
    <location>
        <begin position="101"/>
        <end position="124"/>
    </location>
</feature>
<comment type="subcellular location">
    <subcellularLocation>
        <location evidence="1">Membrane</location>
        <topology evidence="1">Multi-pass membrane protein</topology>
    </subcellularLocation>
</comment>
<dbReference type="EMBL" id="VXIT01000002">
    <property type="protein sequence ID" value="KAA6415206.1"/>
    <property type="molecule type" value="Genomic_DNA"/>
</dbReference>